<gene>
    <name evidence="5" type="ORF">GH810_10720</name>
</gene>
<sequence length="338" mass="37168">MIPMNKLNFCPKCGTKLDPSERFCGECGYDVEKHDHSDYTNQEQFNPAESSGNPDATQNAKTEFKQASQTQNKTPGKSQKTMIIILSVVLGVFILIGGFSFWWFSQGNALFNRIISSGMIGTSENRESLVTLNLPSYSLNEGSYSSEQKVTINKPDGEEIQVYFTIDGSDPSEKSSKYENPVTLQSNTTLKSIAIDKNGNKSGIKTATYNITIQGPATSEKKLESTTNTAASQASEWDKFGEYITGTWKVTTGGRDYYFQFKNGIMKLADAPEGTTAAGEYNQYYYTYDIIPGNGGTVGTIYAESITLAIDCNPLGDNAIYIDGYFATYSTSSFPYND</sequence>
<dbReference type="Proteomes" id="UP000616595">
    <property type="component" value="Unassembled WGS sequence"/>
</dbReference>
<keyword evidence="2" id="KW-1133">Transmembrane helix</keyword>
<feature type="domain" description="GH29D-like beta-sandwich" evidence="4">
    <location>
        <begin position="140"/>
        <end position="206"/>
    </location>
</feature>
<feature type="domain" description="Zinc-ribbon" evidence="3">
    <location>
        <begin position="9"/>
        <end position="30"/>
    </location>
</feature>
<evidence type="ECO:0000313" key="5">
    <source>
        <dbReference type="EMBL" id="MBC3888785.1"/>
    </source>
</evidence>
<comment type="caution">
    <text evidence="5">The sequence shown here is derived from an EMBL/GenBank/DDBJ whole genome shotgun (WGS) entry which is preliminary data.</text>
</comment>
<keyword evidence="2" id="KW-0472">Membrane</keyword>
<evidence type="ECO:0000259" key="4">
    <source>
        <dbReference type="Pfam" id="PF13290"/>
    </source>
</evidence>
<dbReference type="OrthoDB" id="9802197at2"/>
<dbReference type="InterPro" id="IPR059177">
    <property type="entry name" value="GH29D-like_dom"/>
</dbReference>
<feature type="transmembrane region" description="Helical" evidence="2">
    <location>
        <begin position="83"/>
        <end position="104"/>
    </location>
</feature>
<evidence type="ECO:0000313" key="6">
    <source>
        <dbReference type="Proteomes" id="UP000616595"/>
    </source>
</evidence>
<reference evidence="5" key="1">
    <citation type="submission" date="2019-10" db="EMBL/GenBank/DDBJ databases">
        <authorList>
            <person name="Ross D.E."/>
            <person name="Gulliver D."/>
        </authorList>
    </citation>
    <scope>NUCLEOTIDE SEQUENCE</scope>
    <source>
        <strain evidence="5">DER-2019</strain>
    </source>
</reference>
<evidence type="ECO:0000256" key="1">
    <source>
        <dbReference type="SAM" id="MobiDB-lite"/>
    </source>
</evidence>
<feature type="region of interest" description="Disordered" evidence="1">
    <location>
        <begin position="41"/>
        <end position="76"/>
    </location>
</feature>
<organism evidence="5 6">
    <name type="scientific">Acetobacterium paludosum</name>
    <dbReference type="NCBI Taxonomy" id="52693"/>
    <lineage>
        <taxon>Bacteria</taxon>
        <taxon>Bacillati</taxon>
        <taxon>Bacillota</taxon>
        <taxon>Clostridia</taxon>
        <taxon>Eubacteriales</taxon>
        <taxon>Eubacteriaceae</taxon>
        <taxon>Acetobacterium</taxon>
    </lineage>
</organism>
<proteinExistence type="predicted"/>
<accession>A0A923KWU4</accession>
<dbReference type="AlphaFoldDB" id="A0A923KWU4"/>
<protein>
    <submittedName>
        <fullName evidence="5">Zinc-ribbon domain-containing protein</fullName>
    </submittedName>
</protein>
<dbReference type="EMBL" id="WJBD01000012">
    <property type="protein sequence ID" value="MBC3888785.1"/>
    <property type="molecule type" value="Genomic_DNA"/>
</dbReference>
<evidence type="ECO:0000259" key="3">
    <source>
        <dbReference type="Pfam" id="PF13240"/>
    </source>
</evidence>
<dbReference type="Pfam" id="PF13290">
    <property type="entry name" value="CHB_HEX_C_1"/>
    <property type="match status" value="1"/>
</dbReference>
<evidence type="ECO:0000256" key="2">
    <source>
        <dbReference type="SAM" id="Phobius"/>
    </source>
</evidence>
<keyword evidence="2" id="KW-0812">Transmembrane</keyword>
<name>A0A923KWU4_9FIRM</name>
<reference evidence="5" key="2">
    <citation type="submission" date="2020-10" db="EMBL/GenBank/DDBJ databases">
        <title>Comparative genomics of the Acetobacterium genus.</title>
        <authorList>
            <person name="Marshall C."/>
            <person name="May H."/>
            <person name="Norman S."/>
        </authorList>
    </citation>
    <scope>NUCLEOTIDE SEQUENCE</scope>
    <source>
        <strain evidence="5">DER-2019</strain>
    </source>
</reference>
<dbReference type="InterPro" id="IPR026870">
    <property type="entry name" value="Zinc_ribbon_dom"/>
</dbReference>
<dbReference type="Pfam" id="PF13240">
    <property type="entry name" value="Zn_Ribbon_1"/>
    <property type="match status" value="1"/>
</dbReference>
<keyword evidence="6" id="KW-1185">Reference proteome</keyword>